<gene>
    <name evidence="1" type="ORF">GLOINDRAFT_35656</name>
</gene>
<name>U9TPR9_RHIID</name>
<dbReference type="EMBL" id="KI293153">
    <property type="protein sequence ID" value="ESA05341.1"/>
    <property type="molecule type" value="Genomic_DNA"/>
</dbReference>
<accession>U9TPR9</accession>
<proteinExistence type="predicted"/>
<dbReference type="HOGENOM" id="CLU_3033552_0_0_1"/>
<organism evidence="1">
    <name type="scientific">Rhizophagus irregularis (strain DAOM 181602 / DAOM 197198 / MUCL 43194)</name>
    <name type="common">Arbuscular mycorrhizal fungus</name>
    <name type="synonym">Glomus intraradices</name>
    <dbReference type="NCBI Taxonomy" id="747089"/>
    <lineage>
        <taxon>Eukaryota</taxon>
        <taxon>Fungi</taxon>
        <taxon>Fungi incertae sedis</taxon>
        <taxon>Mucoromycota</taxon>
        <taxon>Glomeromycotina</taxon>
        <taxon>Glomeromycetes</taxon>
        <taxon>Glomerales</taxon>
        <taxon>Glomeraceae</taxon>
        <taxon>Rhizophagus</taxon>
    </lineage>
</organism>
<sequence>MWEVNRSRDLAIYTEAAIHCMSILKEHGLLTGAAKYLIVDCNNEEKRRKFNRRLY</sequence>
<reference evidence="1" key="1">
    <citation type="submission" date="2013-07" db="EMBL/GenBank/DDBJ databases">
        <title>The genome of an arbuscular mycorrhizal fungus provides insights into the evolution of the oldest plant symbiosis.</title>
        <authorList>
            <consortium name="DOE Joint Genome Institute"/>
            <person name="Tisserant E."/>
            <person name="Malbreil M."/>
            <person name="Kuo A."/>
            <person name="Kohler A."/>
            <person name="Symeonidi A."/>
            <person name="Balestrini R."/>
            <person name="Charron P."/>
            <person name="Duensing N."/>
            <person name="Frei-dit-Frey N."/>
            <person name="Gianinazzi-Pearson V."/>
            <person name="Gilbert B."/>
            <person name="Handa Y."/>
            <person name="Hijri M."/>
            <person name="Kaul R."/>
            <person name="Kawaguchi M."/>
            <person name="Krajinski F."/>
            <person name="Lammers P."/>
            <person name="Lapierre D."/>
            <person name="Masclaux F.G."/>
            <person name="Murat C."/>
            <person name="Morin E."/>
            <person name="Ndikumana S."/>
            <person name="Pagni M."/>
            <person name="Petitpierre D."/>
            <person name="Requena N."/>
            <person name="Rosikiewicz P."/>
            <person name="Riley R."/>
            <person name="Saito K."/>
            <person name="San Clemente H."/>
            <person name="Shapiro H."/>
            <person name="van Tuinen D."/>
            <person name="Becard G."/>
            <person name="Bonfante P."/>
            <person name="Paszkowski U."/>
            <person name="Shachar-Hill Y."/>
            <person name="Young J.P."/>
            <person name="Sanders I.R."/>
            <person name="Henrissat B."/>
            <person name="Rensing S.A."/>
            <person name="Grigoriev I.V."/>
            <person name="Corradi N."/>
            <person name="Roux C."/>
            <person name="Martin F."/>
        </authorList>
    </citation>
    <scope>NUCLEOTIDE SEQUENCE</scope>
    <source>
        <strain evidence="1">DAOM 197198</strain>
    </source>
</reference>
<dbReference type="AlphaFoldDB" id="U9TPR9"/>
<evidence type="ECO:0000313" key="1">
    <source>
        <dbReference type="EMBL" id="ESA05341.1"/>
    </source>
</evidence>
<protein>
    <submittedName>
        <fullName evidence="1">Uncharacterized protein</fullName>
    </submittedName>
</protein>